<proteinExistence type="inferred from homology"/>
<dbReference type="Gene3D" id="3.30.300.70">
    <property type="entry name" value="RimP-like superfamily, N-terminal"/>
    <property type="match status" value="1"/>
</dbReference>
<dbReference type="Pfam" id="PF02576">
    <property type="entry name" value="RimP_N"/>
    <property type="match status" value="1"/>
</dbReference>
<dbReference type="InterPro" id="IPR028989">
    <property type="entry name" value="RimP_N"/>
</dbReference>
<dbReference type="GO" id="GO:0006412">
    <property type="term" value="P:translation"/>
    <property type="evidence" value="ECO:0007669"/>
    <property type="project" value="TreeGrafter"/>
</dbReference>
<dbReference type="STRING" id="1121877.FEAC_08590"/>
<dbReference type="AlphaFoldDB" id="A0A0D8FVX1"/>
<dbReference type="PANTHER" id="PTHR33867:SF1">
    <property type="entry name" value="RIBOSOME MATURATION FACTOR RIMP"/>
    <property type="match status" value="1"/>
</dbReference>
<keyword evidence="1 3" id="KW-0963">Cytoplasm</keyword>
<dbReference type="Proteomes" id="UP000032336">
    <property type="component" value="Unassembled WGS sequence"/>
</dbReference>
<dbReference type="SUPFAM" id="SSF75420">
    <property type="entry name" value="YhbC-like, N-terminal domain"/>
    <property type="match status" value="1"/>
</dbReference>
<comment type="caution">
    <text evidence="5">The sequence shown here is derived from an EMBL/GenBank/DDBJ whole genome shotgun (WGS) entry which is preliminary data.</text>
</comment>
<dbReference type="InterPro" id="IPR003728">
    <property type="entry name" value="Ribosome_maturation_RimP"/>
</dbReference>
<sequence>MLSGQAFIELLDPVVAPMDLQVLSATWRARVLDLRLEHFDASSPSLDEIAQASKLVSMALDDIEDLAEDSYTLEVSSPGLERPLVRLAHFRWAIGRTVRFTSSEGVVEGVLVRVVDETEPRIEVEVDGSSRSFSLREVDKATTLFQWGANSSKKDGRRQVGGA</sequence>
<dbReference type="GeneID" id="78372146"/>
<dbReference type="OrthoDB" id="9805006at2"/>
<dbReference type="InterPro" id="IPR035956">
    <property type="entry name" value="RimP_N_sf"/>
</dbReference>
<evidence type="ECO:0000313" key="5">
    <source>
        <dbReference type="EMBL" id="KJE77425.1"/>
    </source>
</evidence>
<dbReference type="PANTHER" id="PTHR33867">
    <property type="entry name" value="RIBOSOME MATURATION FACTOR RIMP"/>
    <property type="match status" value="1"/>
</dbReference>
<reference evidence="5 6" key="1">
    <citation type="submission" date="2015-01" db="EMBL/GenBank/DDBJ databases">
        <title>Draft genome of the acidophilic iron oxidizer Ferrimicrobium acidiphilum strain T23.</title>
        <authorList>
            <person name="Poehlein A."/>
            <person name="Eisen S."/>
            <person name="Schloemann M."/>
            <person name="Johnson B.D."/>
            <person name="Daniel R."/>
            <person name="Muehling M."/>
        </authorList>
    </citation>
    <scope>NUCLEOTIDE SEQUENCE [LARGE SCALE GENOMIC DNA]</scope>
    <source>
        <strain evidence="5 6">T23</strain>
    </source>
</reference>
<dbReference type="eggNOG" id="COG0779">
    <property type="taxonomic scope" value="Bacteria"/>
</dbReference>
<evidence type="ECO:0000256" key="2">
    <source>
        <dbReference type="ARBA" id="ARBA00022517"/>
    </source>
</evidence>
<protein>
    <recommendedName>
        <fullName evidence="3">Ribosome maturation factor RimP</fullName>
    </recommendedName>
</protein>
<evidence type="ECO:0000256" key="3">
    <source>
        <dbReference type="HAMAP-Rule" id="MF_01077"/>
    </source>
</evidence>
<dbReference type="GO" id="GO:0005829">
    <property type="term" value="C:cytosol"/>
    <property type="evidence" value="ECO:0007669"/>
    <property type="project" value="TreeGrafter"/>
</dbReference>
<keyword evidence="2 3" id="KW-0690">Ribosome biogenesis</keyword>
<accession>A0A0D8FVX1</accession>
<dbReference type="GO" id="GO:0000028">
    <property type="term" value="P:ribosomal small subunit assembly"/>
    <property type="evidence" value="ECO:0007669"/>
    <property type="project" value="TreeGrafter"/>
</dbReference>
<feature type="domain" description="Ribosome maturation factor RimP N-terminal" evidence="4">
    <location>
        <begin position="11"/>
        <end position="81"/>
    </location>
</feature>
<comment type="similarity">
    <text evidence="3">Belongs to the RimP family.</text>
</comment>
<name>A0A0D8FVX1_9ACTN</name>
<evidence type="ECO:0000259" key="4">
    <source>
        <dbReference type="Pfam" id="PF02576"/>
    </source>
</evidence>
<evidence type="ECO:0000256" key="1">
    <source>
        <dbReference type="ARBA" id="ARBA00022490"/>
    </source>
</evidence>
<dbReference type="EMBL" id="JXUW01000005">
    <property type="protein sequence ID" value="KJE77425.1"/>
    <property type="molecule type" value="Genomic_DNA"/>
</dbReference>
<dbReference type="RefSeq" id="WP_052565520.1">
    <property type="nucleotide sequence ID" value="NZ_JQKF01000004.1"/>
</dbReference>
<organism evidence="5 6">
    <name type="scientific">Ferrimicrobium acidiphilum DSM 19497</name>
    <dbReference type="NCBI Taxonomy" id="1121877"/>
    <lineage>
        <taxon>Bacteria</taxon>
        <taxon>Bacillati</taxon>
        <taxon>Actinomycetota</taxon>
        <taxon>Acidimicrobiia</taxon>
        <taxon>Acidimicrobiales</taxon>
        <taxon>Acidimicrobiaceae</taxon>
        <taxon>Ferrimicrobium</taxon>
    </lineage>
</organism>
<dbReference type="PATRIC" id="fig|1121877.4.peg.914"/>
<comment type="function">
    <text evidence="3">Required for maturation of 30S ribosomal subunits.</text>
</comment>
<keyword evidence="6" id="KW-1185">Reference proteome</keyword>
<evidence type="ECO:0000313" key="6">
    <source>
        <dbReference type="Proteomes" id="UP000032336"/>
    </source>
</evidence>
<gene>
    <name evidence="3 5" type="primary">rimP</name>
    <name evidence="5" type="ORF">FEAC_08590</name>
</gene>
<dbReference type="HAMAP" id="MF_01077">
    <property type="entry name" value="RimP"/>
    <property type="match status" value="1"/>
</dbReference>
<comment type="subcellular location">
    <subcellularLocation>
        <location evidence="3">Cytoplasm</location>
    </subcellularLocation>
</comment>